<dbReference type="RefSeq" id="WP_089416759.1">
    <property type="nucleotide sequence ID" value="NZ_CP022423.1"/>
</dbReference>
<evidence type="ECO:0000256" key="3">
    <source>
        <dbReference type="ARBA" id="ARBA00022801"/>
    </source>
</evidence>
<keyword evidence="8" id="KW-1185">Reference proteome</keyword>
<dbReference type="PRINTS" id="PR00719">
    <property type="entry name" value="LMWPTPASE"/>
</dbReference>
<dbReference type="FunFam" id="3.40.50.2300:FF:000113">
    <property type="entry name" value="Low molecular weight protein-tyrosine-phosphatase"/>
    <property type="match status" value="1"/>
</dbReference>
<dbReference type="PANTHER" id="PTHR11717">
    <property type="entry name" value="LOW MOLECULAR WEIGHT PROTEIN TYROSINE PHOSPHATASE"/>
    <property type="match status" value="1"/>
</dbReference>
<dbReference type="InterPro" id="IPR017867">
    <property type="entry name" value="Tyr_phospatase_low_mol_wt"/>
</dbReference>
<dbReference type="SUPFAM" id="SSF52788">
    <property type="entry name" value="Phosphotyrosine protein phosphatases I"/>
    <property type="match status" value="1"/>
</dbReference>
<dbReference type="Pfam" id="PF01451">
    <property type="entry name" value="LMWPc"/>
    <property type="match status" value="1"/>
</dbReference>
<accession>A0A221KF83</accession>
<dbReference type="Proteomes" id="UP000199729">
    <property type="component" value="Chromosome"/>
</dbReference>
<dbReference type="InterPro" id="IPR023485">
    <property type="entry name" value="Ptyr_pPase"/>
</dbReference>
<feature type="active site" description="Nucleophile" evidence="5">
    <location>
        <position position="8"/>
    </location>
</feature>
<name>A0A221KF83_VITFI</name>
<feature type="active site" evidence="5">
    <location>
        <position position="14"/>
    </location>
</feature>
<sequence length="155" mass="17273">MIRVLFVCTGNICRSPTAEGVMRALVQQAGLADAYEIDSAGTEGWHAGEAPDRRSQAHARRRGYDLSRLRARRVEAADFARFDWVLALDAGHLARLQQRCPAPLRGRLHLLMDMADGPRGREVPDPYYGGPDGFETVLDCVEDGCRALLQRTRPR</sequence>
<dbReference type="GO" id="GO:0004725">
    <property type="term" value="F:protein tyrosine phosphatase activity"/>
    <property type="evidence" value="ECO:0007669"/>
    <property type="project" value="UniProtKB-EC"/>
</dbReference>
<dbReference type="PANTHER" id="PTHR11717:SF7">
    <property type="entry name" value="LOW MOLECULAR WEIGHT PHOSPHOTYROSINE PROTEIN PHOSPHATASE"/>
    <property type="match status" value="1"/>
</dbReference>
<evidence type="ECO:0000256" key="4">
    <source>
        <dbReference type="ARBA" id="ARBA00022912"/>
    </source>
</evidence>
<dbReference type="Gene3D" id="3.40.50.2300">
    <property type="match status" value="1"/>
</dbReference>
<comment type="similarity">
    <text evidence="1">Belongs to the low molecular weight phosphotyrosine protein phosphatase family.</text>
</comment>
<dbReference type="CDD" id="cd16343">
    <property type="entry name" value="LMWPTP"/>
    <property type="match status" value="1"/>
</dbReference>
<evidence type="ECO:0000313" key="8">
    <source>
        <dbReference type="Proteomes" id="UP000199729"/>
    </source>
</evidence>
<evidence type="ECO:0000256" key="2">
    <source>
        <dbReference type="ARBA" id="ARBA00013064"/>
    </source>
</evidence>
<evidence type="ECO:0000313" key="7">
    <source>
        <dbReference type="EMBL" id="ASM77712.1"/>
    </source>
</evidence>
<protein>
    <recommendedName>
        <fullName evidence="2">protein-tyrosine-phosphatase</fullName>
        <ecNumber evidence="2">3.1.3.48</ecNumber>
    </recommendedName>
</protein>
<dbReference type="OrthoDB" id="9784339at2"/>
<dbReference type="InterPro" id="IPR036196">
    <property type="entry name" value="Ptyr_pPase_sf"/>
</dbReference>
<dbReference type="EMBL" id="CP022423">
    <property type="protein sequence ID" value="ASM77712.1"/>
    <property type="molecule type" value="Genomic_DNA"/>
</dbReference>
<feature type="domain" description="Phosphotyrosine protein phosphatase I" evidence="6">
    <location>
        <begin position="2"/>
        <end position="151"/>
    </location>
</feature>
<dbReference type="KEGG" id="vff:VITFI_CDS1934"/>
<proteinExistence type="inferred from homology"/>
<organism evidence="7 8">
    <name type="scientific">Vitreoscilla filiformis</name>
    <dbReference type="NCBI Taxonomy" id="63"/>
    <lineage>
        <taxon>Bacteria</taxon>
        <taxon>Pseudomonadati</taxon>
        <taxon>Pseudomonadota</taxon>
        <taxon>Betaproteobacteria</taxon>
        <taxon>Neisseriales</taxon>
        <taxon>Neisseriaceae</taxon>
        <taxon>Vitreoscilla</taxon>
    </lineage>
</organism>
<dbReference type="InterPro" id="IPR050438">
    <property type="entry name" value="LMW_PTPase"/>
</dbReference>
<keyword evidence="4" id="KW-0904">Protein phosphatase</keyword>
<reference evidence="7 8" key="1">
    <citation type="submission" date="2017-07" db="EMBL/GenBank/DDBJ databases">
        <title>Complete Genome Sequence of the cosmetic ferment Vitreoscilla filiformis (ATCC15551).</title>
        <authorList>
            <person name="Contreras S."/>
            <person name="Sagory-Zalkind P."/>
            <person name="Blanquart H."/>
            <person name="Iltis A."/>
            <person name="Morand S.C."/>
        </authorList>
    </citation>
    <scope>NUCLEOTIDE SEQUENCE [LARGE SCALE GENOMIC DNA]</scope>
    <source>
        <strain evidence="7 8">ATCC 15551</strain>
    </source>
</reference>
<dbReference type="SMART" id="SM00226">
    <property type="entry name" value="LMWPc"/>
    <property type="match status" value="1"/>
</dbReference>
<keyword evidence="3" id="KW-0378">Hydrolase</keyword>
<feature type="active site" description="Proton donor" evidence="5">
    <location>
        <position position="125"/>
    </location>
</feature>
<evidence type="ECO:0000256" key="5">
    <source>
        <dbReference type="PIRSR" id="PIRSR617867-1"/>
    </source>
</evidence>
<gene>
    <name evidence="7" type="ORF">VITFI_CDS1934</name>
</gene>
<evidence type="ECO:0000259" key="6">
    <source>
        <dbReference type="SMART" id="SM00226"/>
    </source>
</evidence>
<evidence type="ECO:0000256" key="1">
    <source>
        <dbReference type="ARBA" id="ARBA00011063"/>
    </source>
</evidence>
<dbReference type="EC" id="3.1.3.48" evidence="2"/>
<dbReference type="AlphaFoldDB" id="A0A221KF83"/>